<evidence type="ECO:0008006" key="4">
    <source>
        <dbReference type="Google" id="ProtNLM"/>
    </source>
</evidence>
<accession>A0AAN7HFE9</accession>
<dbReference type="Proteomes" id="UP001303647">
    <property type="component" value="Unassembled WGS sequence"/>
</dbReference>
<evidence type="ECO:0000313" key="3">
    <source>
        <dbReference type="Proteomes" id="UP001303647"/>
    </source>
</evidence>
<protein>
    <recommendedName>
        <fullName evidence="4">Cell wall protein PhiA</fullName>
    </recommendedName>
</protein>
<feature type="signal peptide" evidence="1">
    <location>
        <begin position="1"/>
        <end position="17"/>
    </location>
</feature>
<keyword evidence="1" id="KW-0732">Signal</keyword>
<keyword evidence="3" id="KW-1185">Reference proteome</keyword>
<evidence type="ECO:0000256" key="1">
    <source>
        <dbReference type="SAM" id="SignalP"/>
    </source>
</evidence>
<organism evidence="2 3">
    <name type="scientific">Corynascus novoguineensis</name>
    <dbReference type="NCBI Taxonomy" id="1126955"/>
    <lineage>
        <taxon>Eukaryota</taxon>
        <taxon>Fungi</taxon>
        <taxon>Dikarya</taxon>
        <taxon>Ascomycota</taxon>
        <taxon>Pezizomycotina</taxon>
        <taxon>Sordariomycetes</taxon>
        <taxon>Sordariomycetidae</taxon>
        <taxon>Sordariales</taxon>
        <taxon>Chaetomiaceae</taxon>
        <taxon>Corynascus</taxon>
    </lineage>
</organism>
<name>A0AAN7HFE9_9PEZI</name>
<feature type="chain" id="PRO_5042816130" description="Cell wall protein PhiA" evidence="1">
    <location>
        <begin position="18"/>
        <end position="188"/>
    </location>
</feature>
<dbReference type="EMBL" id="MU857650">
    <property type="protein sequence ID" value="KAK4247636.1"/>
    <property type="molecule type" value="Genomic_DNA"/>
</dbReference>
<evidence type="ECO:0000313" key="2">
    <source>
        <dbReference type="EMBL" id="KAK4247636.1"/>
    </source>
</evidence>
<sequence>MQLSTVILSLFTAAASAAPSCGQRKFGIMALRSASPIHFATVSATKNKLVLNLPEDQVDSECVDGKVHSAATFYIKDEELYLYGTKDRVQQFLVDPSGMGQGVLQYFDKGDSDPSGRLTVKGWSVDQNENLLFLNNSLLACPSTTDNSWYLWVNVGIEKPAGQEGCLGLSARTVTAKDPVKCTYSNYA</sequence>
<dbReference type="AlphaFoldDB" id="A0AAN7HFE9"/>
<reference evidence="2" key="1">
    <citation type="journal article" date="2023" name="Mol. Phylogenet. Evol.">
        <title>Genome-scale phylogeny and comparative genomics of the fungal order Sordariales.</title>
        <authorList>
            <person name="Hensen N."/>
            <person name="Bonometti L."/>
            <person name="Westerberg I."/>
            <person name="Brannstrom I.O."/>
            <person name="Guillou S."/>
            <person name="Cros-Aarteil S."/>
            <person name="Calhoun S."/>
            <person name="Haridas S."/>
            <person name="Kuo A."/>
            <person name="Mondo S."/>
            <person name="Pangilinan J."/>
            <person name="Riley R."/>
            <person name="LaButti K."/>
            <person name="Andreopoulos B."/>
            <person name="Lipzen A."/>
            <person name="Chen C."/>
            <person name="Yan M."/>
            <person name="Daum C."/>
            <person name="Ng V."/>
            <person name="Clum A."/>
            <person name="Steindorff A."/>
            <person name="Ohm R.A."/>
            <person name="Martin F."/>
            <person name="Silar P."/>
            <person name="Natvig D.O."/>
            <person name="Lalanne C."/>
            <person name="Gautier V."/>
            <person name="Ament-Velasquez S.L."/>
            <person name="Kruys A."/>
            <person name="Hutchinson M.I."/>
            <person name="Powell A.J."/>
            <person name="Barry K."/>
            <person name="Miller A.N."/>
            <person name="Grigoriev I.V."/>
            <person name="Debuchy R."/>
            <person name="Gladieux P."/>
            <person name="Hiltunen Thoren M."/>
            <person name="Johannesson H."/>
        </authorList>
    </citation>
    <scope>NUCLEOTIDE SEQUENCE</scope>
    <source>
        <strain evidence="2">CBS 359.72</strain>
    </source>
</reference>
<gene>
    <name evidence="2" type="ORF">C7999DRAFT_14369</name>
</gene>
<comment type="caution">
    <text evidence="2">The sequence shown here is derived from an EMBL/GenBank/DDBJ whole genome shotgun (WGS) entry which is preliminary data.</text>
</comment>
<reference evidence="2" key="2">
    <citation type="submission" date="2023-05" db="EMBL/GenBank/DDBJ databases">
        <authorList>
            <consortium name="Lawrence Berkeley National Laboratory"/>
            <person name="Steindorff A."/>
            <person name="Hensen N."/>
            <person name="Bonometti L."/>
            <person name="Westerberg I."/>
            <person name="Brannstrom I.O."/>
            <person name="Guillou S."/>
            <person name="Cros-Aarteil S."/>
            <person name="Calhoun S."/>
            <person name="Haridas S."/>
            <person name="Kuo A."/>
            <person name="Mondo S."/>
            <person name="Pangilinan J."/>
            <person name="Riley R."/>
            <person name="Labutti K."/>
            <person name="Andreopoulos B."/>
            <person name="Lipzen A."/>
            <person name="Chen C."/>
            <person name="Yanf M."/>
            <person name="Daum C."/>
            <person name="Ng V."/>
            <person name="Clum A."/>
            <person name="Ohm R."/>
            <person name="Martin F."/>
            <person name="Silar P."/>
            <person name="Natvig D."/>
            <person name="Lalanne C."/>
            <person name="Gautier V."/>
            <person name="Ament-Velasquez S.L."/>
            <person name="Kruys A."/>
            <person name="Hutchinson M.I."/>
            <person name="Powell A.J."/>
            <person name="Barry K."/>
            <person name="Miller A.N."/>
            <person name="Grigoriev I.V."/>
            <person name="Debuchy R."/>
            <person name="Gladieux P."/>
            <person name="Thoren M.H."/>
            <person name="Johannesson H."/>
        </authorList>
    </citation>
    <scope>NUCLEOTIDE SEQUENCE</scope>
    <source>
        <strain evidence="2">CBS 359.72</strain>
    </source>
</reference>
<proteinExistence type="predicted"/>